<evidence type="ECO:0000256" key="2">
    <source>
        <dbReference type="ARBA" id="ARBA00022694"/>
    </source>
</evidence>
<name>A0A6M0H7H1_9CLOT</name>
<dbReference type="GO" id="GO:0008270">
    <property type="term" value="F:zinc ion binding"/>
    <property type="evidence" value="ECO:0007669"/>
    <property type="project" value="UniProtKB-UniRule"/>
</dbReference>
<dbReference type="PROSITE" id="PS51747">
    <property type="entry name" value="CYT_DCMP_DEAMINASES_2"/>
    <property type="match status" value="1"/>
</dbReference>
<keyword evidence="10" id="KW-1185">Reference proteome</keyword>
<feature type="binding site" evidence="7">
    <location>
        <position position="83"/>
    </location>
    <ligand>
        <name>Zn(2+)</name>
        <dbReference type="ChEBI" id="CHEBI:29105"/>
        <note>catalytic</note>
    </ligand>
</feature>
<evidence type="ECO:0000256" key="4">
    <source>
        <dbReference type="ARBA" id="ARBA00022801"/>
    </source>
</evidence>
<feature type="binding site" evidence="7">
    <location>
        <position position="86"/>
    </location>
    <ligand>
        <name>Zn(2+)</name>
        <dbReference type="ChEBI" id="CHEBI:29105"/>
        <note>catalytic</note>
    </ligand>
</feature>
<evidence type="ECO:0000259" key="8">
    <source>
        <dbReference type="PROSITE" id="PS51747"/>
    </source>
</evidence>
<evidence type="ECO:0000313" key="10">
    <source>
        <dbReference type="Proteomes" id="UP000481872"/>
    </source>
</evidence>
<evidence type="ECO:0000313" key="9">
    <source>
        <dbReference type="EMBL" id="NEU06244.1"/>
    </source>
</evidence>
<protein>
    <recommendedName>
        <fullName evidence="7">tRNA-specific adenosine deaminase</fullName>
        <ecNumber evidence="7">3.5.4.33</ecNumber>
    </recommendedName>
</protein>
<keyword evidence="3 7" id="KW-0479">Metal-binding</keyword>
<comment type="catalytic activity">
    <reaction evidence="6 7">
        <text>adenosine(34) in tRNA + H2O + H(+) = inosine(34) in tRNA + NH4(+)</text>
        <dbReference type="Rhea" id="RHEA:43168"/>
        <dbReference type="Rhea" id="RHEA-COMP:10373"/>
        <dbReference type="Rhea" id="RHEA-COMP:10374"/>
        <dbReference type="ChEBI" id="CHEBI:15377"/>
        <dbReference type="ChEBI" id="CHEBI:15378"/>
        <dbReference type="ChEBI" id="CHEBI:28938"/>
        <dbReference type="ChEBI" id="CHEBI:74411"/>
        <dbReference type="ChEBI" id="CHEBI:82852"/>
        <dbReference type="EC" id="3.5.4.33"/>
    </reaction>
</comment>
<organism evidence="9 10">
    <name type="scientific">Clostridium senegalense</name>
    <dbReference type="NCBI Taxonomy" id="1465809"/>
    <lineage>
        <taxon>Bacteria</taxon>
        <taxon>Bacillati</taxon>
        <taxon>Bacillota</taxon>
        <taxon>Clostridia</taxon>
        <taxon>Eubacteriales</taxon>
        <taxon>Clostridiaceae</taxon>
        <taxon>Clostridium</taxon>
    </lineage>
</organism>
<comment type="similarity">
    <text evidence="1">Belongs to the cytidine and deoxycytidylate deaminase family. ADAT2 subfamily.</text>
</comment>
<dbReference type="InterPro" id="IPR058535">
    <property type="entry name" value="MafB19-deam"/>
</dbReference>
<keyword evidence="2 7" id="KW-0819">tRNA processing</keyword>
<dbReference type="InterPro" id="IPR028883">
    <property type="entry name" value="tRNA_aden_deaminase"/>
</dbReference>
<keyword evidence="4 7" id="KW-0378">Hydrolase</keyword>
<evidence type="ECO:0000256" key="6">
    <source>
        <dbReference type="ARBA" id="ARBA00048045"/>
    </source>
</evidence>
<dbReference type="Gene3D" id="3.40.140.10">
    <property type="entry name" value="Cytidine Deaminase, domain 2"/>
    <property type="match status" value="1"/>
</dbReference>
<comment type="function">
    <text evidence="7">Catalyzes the deamination of adenosine to inosine at the wobble position 34 of tRNA(Arg2).</text>
</comment>
<reference evidence="9 10" key="1">
    <citation type="submission" date="2020-02" db="EMBL/GenBank/DDBJ databases">
        <title>Genome assembly of a novel Clostridium senegalense strain.</title>
        <authorList>
            <person name="Gupta T.B."/>
            <person name="Jauregui R."/>
            <person name="Maclean P."/>
            <person name="Nawarathana A."/>
            <person name="Brightwell G."/>
        </authorList>
    </citation>
    <scope>NUCLEOTIDE SEQUENCE [LARGE SCALE GENOMIC DNA]</scope>
    <source>
        <strain evidence="9 10">AGRFS4</strain>
    </source>
</reference>
<feature type="domain" description="CMP/dCMP-type deaminase" evidence="8">
    <location>
        <begin position="2"/>
        <end position="112"/>
    </location>
</feature>
<dbReference type="PROSITE" id="PS00903">
    <property type="entry name" value="CYT_DCMP_DEAMINASES_1"/>
    <property type="match status" value="1"/>
</dbReference>
<dbReference type="HAMAP" id="MF_00972">
    <property type="entry name" value="tRNA_aden_deaminase"/>
    <property type="match status" value="1"/>
</dbReference>
<evidence type="ECO:0000256" key="5">
    <source>
        <dbReference type="ARBA" id="ARBA00022833"/>
    </source>
</evidence>
<dbReference type="InterPro" id="IPR016193">
    <property type="entry name" value="Cytidine_deaminase-like"/>
</dbReference>
<evidence type="ECO:0000256" key="7">
    <source>
        <dbReference type="HAMAP-Rule" id="MF_00972"/>
    </source>
</evidence>
<dbReference type="EMBL" id="JAAGPU010000038">
    <property type="protein sequence ID" value="NEU06244.1"/>
    <property type="molecule type" value="Genomic_DNA"/>
</dbReference>
<dbReference type="GO" id="GO:0002100">
    <property type="term" value="P:tRNA wobble adenosine to inosine editing"/>
    <property type="evidence" value="ECO:0007669"/>
    <property type="project" value="UniProtKB-UniRule"/>
</dbReference>
<evidence type="ECO:0000256" key="3">
    <source>
        <dbReference type="ARBA" id="ARBA00022723"/>
    </source>
</evidence>
<keyword evidence="5 7" id="KW-0862">Zinc</keyword>
<dbReference type="EC" id="3.5.4.33" evidence="7"/>
<dbReference type="Pfam" id="PF14437">
    <property type="entry name" value="MafB19-deam"/>
    <property type="match status" value="1"/>
</dbReference>
<comment type="caution">
    <text evidence="9">The sequence shown here is derived from an EMBL/GenBank/DDBJ whole genome shotgun (WGS) entry which is preliminary data.</text>
</comment>
<dbReference type="SUPFAM" id="SSF53927">
    <property type="entry name" value="Cytidine deaminase-like"/>
    <property type="match status" value="1"/>
</dbReference>
<dbReference type="AlphaFoldDB" id="A0A6M0H7H1"/>
<sequence>MNQNSVFMEIAIQEARKALIFNEVPVGAVIVKDNKIIATAHNLKEFNNDPTCHAEILAIKKACKALNNWRLNDCSMYVTLEPCPMCAGAIIQSRIKNLYIGTFDDRSGACGSVLNIVQNDSLNHWVNVQWLYNKDCSLLLENFFKHKR</sequence>
<accession>A0A6M0H7H1</accession>
<dbReference type="FunFam" id="3.40.140.10:FF:000038">
    <property type="entry name" value="tRNA-specific adenosine deaminase"/>
    <property type="match status" value="1"/>
</dbReference>
<evidence type="ECO:0000256" key="1">
    <source>
        <dbReference type="ARBA" id="ARBA00010669"/>
    </source>
</evidence>
<gene>
    <name evidence="7" type="primary">tadA</name>
    <name evidence="9" type="ORF">G3M99_15585</name>
</gene>
<dbReference type="CDD" id="cd01285">
    <property type="entry name" value="nucleoside_deaminase"/>
    <property type="match status" value="1"/>
</dbReference>
<comment type="subunit">
    <text evidence="7">Homodimer.</text>
</comment>
<comment type="cofactor">
    <cofactor evidence="7">
        <name>Zn(2+)</name>
        <dbReference type="ChEBI" id="CHEBI:29105"/>
    </cofactor>
    <text evidence="7">Binds 1 zinc ion per subunit.</text>
</comment>
<dbReference type="Proteomes" id="UP000481872">
    <property type="component" value="Unassembled WGS sequence"/>
</dbReference>
<dbReference type="RefSeq" id="WP_061997076.1">
    <property type="nucleotide sequence ID" value="NZ_JAAGPU010000038.1"/>
</dbReference>
<dbReference type="GO" id="GO:0052717">
    <property type="term" value="F:tRNA-specific adenosine-34 deaminase activity"/>
    <property type="evidence" value="ECO:0007669"/>
    <property type="project" value="UniProtKB-UniRule"/>
</dbReference>
<dbReference type="PANTHER" id="PTHR11079">
    <property type="entry name" value="CYTOSINE DEAMINASE FAMILY MEMBER"/>
    <property type="match status" value="1"/>
</dbReference>
<dbReference type="InterPro" id="IPR002125">
    <property type="entry name" value="CMP_dCMP_dom"/>
</dbReference>
<feature type="binding site" evidence="7">
    <location>
        <position position="53"/>
    </location>
    <ligand>
        <name>Zn(2+)</name>
        <dbReference type="ChEBI" id="CHEBI:29105"/>
        <note>catalytic</note>
    </ligand>
</feature>
<feature type="active site" description="Proton donor" evidence="7">
    <location>
        <position position="55"/>
    </location>
</feature>
<dbReference type="PANTHER" id="PTHR11079:SF179">
    <property type="entry name" value="TRNA(ADENINE(34)) DEAMINASE, CHLOROPLASTIC"/>
    <property type="match status" value="1"/>
</dbReference>
<dbReference type="InterPro" id="IPR016192">
    <property type="entry name" value="APOBEC/CMP_deaminase_Zn-bd"/>
</dbReference>
<proteinExistence type="inferred from homology"/>